<name>A0A5B8L636_9HYPH</name>
<dbReference type="InterPro" id="IPR046847">
    <property type="entry name" value="Xre-like_HTH"/>
</dbReference>
<organism evidence="3 4">
    <name type="scientific">Nitratireductor mangrovi</name>
    <dbReference type="NCBI Taxonomy" id="2599600"/>
    <lineage>
        <taxon>Bacteria</taxon>
        <taxon>Pseudomonadati</taxon>
        <taxon>Pseudomonadota</taxon>
        <taxon>Alphaproteobacteria</taxon>
        <taxon>Hyphomicrobiales</taxon>
        <taxon>Phyllobacteriaceae</taxon>
        <taxon>Nitratireductor</taxon>
    </lineage>
</organism>
<evidence type="ECO:0000313" key="4">
    <source>
        <dbReference type="Proteomes" id="UP000321389"/>
    </source>
</evidence>
<dbReference type="NCBIfam" id="TIGR02293">
    <property type="entry name" value="TAS_TIGR02293"/>
    <property type="match status" value="1"/>
</dbReference>
<keyword evidence="4" id="KW-1185">Reference proteome</keyword>
<reference evidence="3" key="1">
    <citation type="submission" date="2020-04" db="EMBL/GenBank/DDBJ databases">
        <title>Nitratireductor sp. nov. isolated from mangrove soil.</title>
        <authorList>
            <person name="Ye Y."/>
        </authorList>
    </citation>
    <scope>NUCLEOTIDE SEQUENCE</scope>
    <source>
        <strain evidence="3">SY7</strain>
    </source>
</reference>
<evidence type="ECO:0000313" key="3">
    <source>
        <dbReference type="EMBL" id="QDZ03160.1"/>
    </source>
</evidence>
<protein>
    <submittedName>
        <fullName evidence="3">DUF2384 domain-containing protein</fullName>
    </submittedName>
</protein>
<dbReference type="InterPro" id="IPR011979">
    <property type="entry name" value="Antitox_Xre"/>
</dbReference>
<dbReference type="Proteomes" id="UP000321389">
    <property type="component" value="Chromosome"/>
</dbReference>
<sequence>MNTAFPVTASPGSFTVPVERLDGLRKLGFSDDELYRIIAPRRTLARRKAKGEVLSPVESDRVIRLERISEHGTRVFASAEKFRRWLRHESVALDGARPIDLMQSETGARLVEDELARIDHGMLA</sequence>
<dbReference type="EMBL" id="CP042301">
    <property type="protein sequence ID" value="QDZ03160.1"/>
    <property type="molecule type" value="Genomic_DNA"/>
</dbReference>
<proteinExistence type="predicted"/>
<gene>
    <name evidence="3" type="ORF">FQ775_01510</name>
</gene>
<feature type="domain" description="Antitoxin Xre-like helix-turn-helix" evidence="2">
    <location>
        <begin position="25"/>
        <end position="65"/>
    </location>
</feature>
<dbReference type="Pfam" id="PF20432">
    <property type="entry name" value="Xre-like-HTH"/>
    <property type="match status" value="1"/>
</dbReference>
<dbReference type="OrthoDB" id="5918037at2"/>
<accession>A0A5B8L636</accession>
<feature type="domain" description="Antitoxin Xre/MbcA/ParS-like toxin-binding" evidence="1">
    <location>
        <begin position="72"/>
        <end position="121"/>
    </location>
</feature>
<dbReference type="InterPro" id="IPR024467">
    <property type="entry name" value="Xre/MbcA/ParS-like_toxin-bd"/>
</dbReference>
<evidence type="ECO:0000259" key="1">
    <source>
        <dbReference type="Pfam" id="PF09722"/>
    </source>
</evidence>
<evidence type="ECO:0000259" key="2">
    <source>
        <dbReference type="Pfam" id="PF20432"/>
    </source>
</evidence>
<dbReference type="AlphaFoldDB" id="A0A5B8L636"/>
<dbReference type="Pfam" id="PF09722">
    <property type="entry name" value="Xre_MbcA_ParS_C"/>
    <property type="match status" value="1"/>
</dbReference>
<dbReference type="KEGG" id="niy:FQ775_01510"/>
<dbReference type="GO" id="GO:0003677">
    <property type="term" value="F:DNA binding"/>
    <property type="evidence" value="ECO:0007669"/>
    <property type="project" value="InterPro"/>
</dbReference>